<feature type="compositionally biased region" description="Pro residues" evidence="1">
    <location>
        <begin position="201"/>
        <end position="223"/>
    </location>
</feature>
<proteinExistence type="predicted"/>
<feature type="region of interest" description="Disordered" evidence="1">
    <location>
        <begin position="1"/>
        <end position="20"/>
    </location>
</feature>
<feature type="compositionally biased region" description="Low complexity" evidence="1">
    <location>
        <begin position="263"/>
        <end position="272"/>
    </location>
</feature>
<feature type="compositionally biased region" description="Basic residues" evidence="1">
    <location>
        <begin position="1"/>
        <end position="12"/>
    </location>
</feature>
<gene>
    <name evidence="2" type="ORF">NCTC10821_02537</name>
</gene>
<feature type="compositionally biased region" description="Low complexity" evidence="1">
    <location>
        <begin position="296"/>
        <end position="314"/>
    </location>
</feature>
<dbReference type="PRINTS" id="PR01217">
    <property type="entry name" value="PRICHEXTENSN"/>
</dbReference>
<name>A0A378TGN8_9MYCO</name>
<feature type="compositionally biased region" description="Basic and acidic residues" evidence="1">
    <location>
        <begin position="315"/>
        <end position="325"/>
    </location>
</feature>
<dbReference type="AlphaFoldDB" id="A0A378TGN8"/>
<dbReference type="EMBL" id="UGQT01000001">
    <property type="protein sequence ID" value="STZ59015.1"/>
    <property type="molecule type" value="Genomic_DNA"/>
</dbReference>
<keyword evidence="3" id="KW-1185">Reference proteome</keyword>
<sequence>MPRSVKKPKGRPNRAISAVPRRSPGRSAVVAIVAAAFGFAVSLYPVPESLRPLTASPLRDGASQAPGADSTYFATRRAAHASALRLTALVQLSQDLDDETLYAGAETLTVLVREFGLRDVMRSYVLLRSIQPETRDFPQVYSGGGGSGQSGELVPMATLLEYLLELFPDRLPELIQRLEAVVVEHLLPHHAPEAGVGEAPAPAPAPEPAPAPAPALAPAPEPAVPVGHAPTPDRVPSPPTAEVTQPTVPVSVPVTEPTHELEPPTVTAESSPSAPPSGPPDDVATETSQDPSSARPSESPQDPQPQSDDSAGSPSDRDNNPESHDSSPAANSSSTDSDPTGGE</sequence>
<feature type="compositionally biased region" description="Polar residues" evidence="1">
    <location>
        <begin position="285"/>
        <end position="295"/>
    </location>
</feature>
<evidence type="ECO:0000313" key="3">
    <source>
        <dbReference type="Proteomes" id="UP000254978"/>
    </source>
</evidence>
<evidence type="ECO:0000256" key="1">
    <source>
        <dbReference type="SAM" id="MobiDB-lite"/>
    </source>
</evidence>
<feature type="compositionally biased region" description="Low complexity" evidence="1">
    <location>
        <begin position="326"/>
        <end position="343"/>
    </location>
</feature>
<feature type="region of interest" description="Disordered" evidence="1">
    <location>
        <begin position="193"/>
        <end position="343"/>
    </location>
</feature>
<accession>A0A378TGN8</accession>
<dbReference type="Proteomes" id="UP000254978">
    <property type="component" value="Unassembled WGS sequence"/>
</dbReference>
<protein>
    <submittedName>
        <fullName evidence="2">Ribonucleases G and E</fullName>
    </submittedName>
</protein>
<reference evidence="2 3" key="1">
    <citation type="submission" date="2018-06" db="EMBL/GenBank/DDBJ databases">
        <authorList>
            <consortium name="Pathogen Informatics"/>
            <person name="Doyle S."/>
        </authorList>
    </citation>
    <scope>NUCLEOTIDE SEQUENCE [LARGE SCALE GENOMIC DNA]</scope>
    <source>
        <strain evidence="2 3">NCTC10821</strain>
    </source>
</reference>
<feature type="compositionally biased region" description="Low complexity" evidence="1">
    <location>
        <begin position="243"/>
        <end position="256"/>
    </location>
</feature>
<evidence type="ECO:0000313" key="2">
    <source>
        <dbReference type="EMBL" id="STZ59015.1"/>
    </source>
</evidence>
<organism evidence="2 3">
    <name type="scientific">Mycolicibacterium tokaiense</name>
    <dbReference type="NCBI Taxonomy" id="39695"/>
    <lineage>
        <taxon>Bacteria</taxon>
        <taxon>Bacillati</taxon>
        <taxon>Actinomycetota</taxon>
        <taxon>Actinomycetes</taxon>
        <taxon>Mycobacteriales</taxon>
        <taxon>Mycobacteriaceae</taxon>
        <taxon>Mycolicibacterium</taxon>
    </lineage>
</organism>